<comment type="caution">
    <text evidence="2">The sequence shown here is derived from an EMBL/GenBank/DDBJ whole genome shotgun (WGS) entry which is preliminary data.</text>
</comment>
<gene>
    <name evidence="2" type="ORF">LKD37_11100</name>
</gene>
<dbReference type="EMBL" id="JAJEPW010000034">
    <property type="protein sequence ID" value="MCC2130053.1"/>
    <property type="molecule type" value="Genomic_DNA"/>
</dbReference>
<dbReference type="RefSeq" id="WP_302929283.1">
    <property type="nucleotide sequence ID" value="NZ_JAJEPW010000034.1"/>
</dbReference>
<protein>
    <recommendedName>
        <fullName evidence="4">Lipoprotein</fullName>
    </recommendedName>
</protein>
<feature type="signal peptide" evidence="1">
    <location>
        <begin position="1"/>
        <end position="24"/>
    </location>
</feature>
<dbReference type="AlphaFoldDB" id="A0AAE3DDI2"/>
<evidence type="ECO:0000256" key="1">
    <source>
        <dbReference type="SAM" id="SignalP"/>
    </source>
</evidence>
<reference evidence="2" key="1">
    <citation type="submission" date="2021-10" db="EMBL/GenBank/DDBJ databases">
        <title>Anaerobic single-cell dispensing facilitates the cultivation of human gut bacteria.</title>
        <authorList>
            <person name="Afrizal A."/>
        </authorList>
    </citation>
    <scope>NUCLEOTIDE SEQUENCE</scope>
    <source>
        <strain evidence="2">CLA-AA-H272</strain>
    </source>
</reference>
<accession>A0AAE3DDI2</accession>
<evidence type="ECO:0000313" key="2">
    <source>
        <dbReference type="EMBL" id="MCC2130053.1"/>
    </source>
</evidence>
<proteinExistence type="predicted"/>
<dbReference type="PROSITE" id="PS51257">
    <property type="entry name" value="PROKAR_LIPOPROTEIN"/>
    <property type="match status" value="1"/>
</dbReference>
<sequence length="171" mass="19562">MKPFRHFAIAFCVCSLLCMLTACMSSVTVWPSFVDLSKKDVILRVDGTETALLYWYDASNGDYEWNVFQILDNGQVAPISLRYTDKVAQIEDNLCHITECFVPDYGEHYILITYMSTDQDPLPSVSDSAFSTFFSYEIENGVARMYCFFAYIPEFSEGYTVYINQDAVVIN</sequence>
<evidence type="ECO:0000313" key="3">
    <source>
        <dbReference type="Proteomes" id="UP001199319"/>
    </source>
</evidence>
<feature type="chain" id="PRO_5041918996" description="Lipoprotein" evidence="1">
    <location>
        <begin position="25"/>
        <end position="171"/>
    </location>
</feature>
<name>A0AAE3DDI2_9FIRM</name>
<dbReference type="Proteomes" id="UP001199319">
    <property type="component" value="Unassembled WGS sequence"/>
</dbReference>
<organism evidence="2 3">
    <name type="scientific">Brotocaccenecus cirricatena</name>
    <dbReference type="NCBI Taxonomy" id="3064195"/>
    <lineage>
        <taxon>Bacteria</taxon>
        <taxon>Bacillati</taxon>
        <taxon>Bacillota</taxon>
        <taxon>Clostridia</taxon>
        <taxon>Eubacteriales</taxon>
        <taxon>Oscillospiraceae</taxon>
        <taxon>Brotocaccenecus</taxon>
    </lineage>
</organism>
<keyword evidence="3" id="KW-1185">Reference proteome</keyword>
<evidence type="ECO:0008006" key="4">
    <source>
        <dbReference type="Google" id="ProtNLM"/>
    </source>
</evidence>
<keyword evidence="1" id="KW-0732">Signal</keyword>